<feature type="region of interest" description="Disordered" evidence="2">
    <location>
        <begin position="68"/>
        <end position="211"/>
    </location>
</feature>
<feature type="region of interest" description="Disordered" evidence="2">
    <location>
        <begin position="17"/>
        <end position="53"/>
    </location>
</feature>
<reference evidence="4" key="3">
    <citation type="submission" date="2025-08" db="UniProtKB">
        <authorList>
            <consortium name="Ensembl"/>
        </authorList>
    </citation>
    <scope>IDENTIFICATION</scope>
    <source>
        <strain evidence="4">HSOK</strain>
    </source>
</reference>
<sequence length="967" mass="96610">MDELTRHMEFTGEKVVTETVTSTTRLTTLPPKGTSGSNQRNMSSSTGGLGLEKNAFTHSSSGAYFTSSSVGVNSGSYSSSSGIFLGGDSSGGGEGGGSYIDGESFGSGGGRGGGGGGSYLVSSVSKVRSSSAGGARRAQTAGSSGGLSPAFRERKTISSRSGGYDGSSSANSSPEFSRKDYGNYCSSSTRGRSESRESEIRARLQSASPSAGRWAELDDVKKLLKGRSSSVSPTRSSCTSITLPVPKKASVETKTISVATQSAATSFGSSVHSGGFNVIDTSGLYDSSLTSGHRDTGVQTGHYDVTLASGQYDTGIKSSQYDVSLKSGQYDTGMKSSQYDVSLKSGQYDTGMKSSQYDVSLKSGQYNTGMKSSQYDVSLKSGQYATGVRAGQYDSSVRLGQYDTLDSAYPAFTWSTTTLPSTSATTVIGGGTNYSYHVSQVGTNNMSGGSPPLSPAPASSLSVYGFQNNLAPTSGYVLTTSGANVNASLGGYGVQKNVSNGGGTISTGVSSVTRSQTEDALKRDYKVVASDKENVPVRRETDMLILAKDSGKQFTSSTGHIGGGSLSGDSIKKEKLIAGYSETAAVKAETGNSYYGSSGVLMKDKATYAEIYRDSGVFGGGGVCCCSDSCCSWWKWLLGLLLLSLLLLGLLFGLIALAEDVRKLKNEVATLKSDASAASARISRLTGSNDINTYVSGRGGAGVDNTLILGAGGAAGVAGGGASGGTAGVAGGGTAGVAGGGTAGVAGGGTAGVTGGGTAGVAGGGTAGVAGGGTAGVATGVGGGDSGSRTQINIFTGSGTSTGRNGVSDTSLSTGGSVGAGSSSGAGTSINLDGTSSSGGTGLGTGVSGTNLSGGTSLGSGVGGAGFGGGTSIGTGVSGTNFGGETSFGGGTSVGTGGTYLNDVVLQRTIQDVLYTEVKSQTFRGTEHTPPNTHLYSSYFNSLFKIFFFCLSYSNIFSARGERSART</sequence>
<feature type="transmembrane region" description="Helical" evidence="3">
    <location>
        <begin position="633"/>
        <end position="657"/>
    </location>
</feature>
<feature type="region of interest" description="Disordered" evidence="2">
    <location>
        <begin position="796"/>
        <end position="848"/>
    </location>
</feature>
<keyword evidence="3" id="KW-0812">Transmembrane</keyword>
<feature type="compositionally biased region" description="Low complexity" evidence="2">
    <location>
        <begin position="825"/>
        <end position="836"/>
    </location>
</feature>
<accession>A0A3P9HX99</accession>
<evidence type="ECO:0000313" key="4">
    <source>
        <dbReference type="Ensembl" id="ENSORLP00015012199.1"/>
    </source>
</evidence>
<reference key="1">
    <citation type="journal article" date="2007" name="Nature">
        <title>The medaka draft genome and insights into vertebrate genome evolution.</title>
        <authorList>
            <person name="Kasahara M."/>
            <person name="Naruse K."/>
            <person name="Sasaki S."/>
            <person name="Nakatani Y."/>
            <person name="Qu W."/>
            <person name="Ahsan B."/>
            <person name="Yamada T."/>
            <person name="Nagayasu Y."/>
            <person name="Doi K."/>
            <person name="Kasai Y."/>
            <person name="Jindo T."/>
            <person name="Kobayashi D."/>
            <person name="Shimada A."/>
            <person name="Toyoda A."/>
            <person name="Kuroki Y."/>
            <person name="Fujiyama A."/>
            <person name="Sasaki T."/>
            <person name="Shimizu A."/>
            <person name="Asakawa S."/>
            <person name="Shimizu N."/>
            <person name="Hashimoto S."/>
            <person name="Yang J."/>
            <person name="Lee Y."/>
            <person name="Matsushima K."/>
            <person name="Sugano S."/>
            <person name="Sakaizumi M."/>
            <person name="Narita T."/>
            <person name="Ohishi K."/>
            <person name="Haga S."/>
            <person name="Ohta F."/>
            <person name="Nomoto H."/>
            <person name="Nogata K."/>
            <person name="Morishita T."/>
            <person name="Endo T."/>
            <person name="Shin-I T."/>
            <person name="Takeda H."/>
            <person name="Morishita S."/>
            <person name="Kohara Y."/>
        </authorList>
    </citation>
    <scope>NUCLEOTIDE SEQUENCE [LARGE SCALE GENOMIC DNA]</scope>
    <source>
        <strain>Hd-rR</strain>
    </source>
</reference>
<feature type="compositionally biased region" description="Polar residues" evidence="2">
    <location>
        <begin position="796"/>
        <end position="812"/>
    </location>
</feature>
<feature type="compositionally biased region" description="Gly residues" evidence="2">
    <location>
        <begin position="837"/>
        <end position="847"/>
    </location>
</feature>
<dbReference type="Ensembl" id="ENSORLT00015019259.1">
    <property type="protein sequence ID" value="ENSORLP00015012199.1"/>
    <property type="gene ID" value="ENSORLG00015013053.1"/>
</dbReference>
<proteinExistence type="predicted"/>
<feature type="compositionally biased region" description="Low complexity" evidence="2">
    <location>
        <begin position="68"/>
        <end position="83"/>
    </location>
</feature>
<keyword evidence="3" id="KW-1133">Transmembrane helix</keyword>
<name>A0A3P9HX99_ORYLA</name>
<feature type="compositionally biased region" description="Low complexity" evidence="2">
    <location>
        <begin position="17"/>
        <end position="28"/>
    </location>
</feature>
<reference evidence="4" key="4">
    <citation type="submission" date="2025-09" db="UniProtKB">
        <authorList>
            <consortium name="Ensembl"/>
        </authorList>
    </citation>
    <scope>IDENTIFICATION</scope>
    <source>
        <strain evidence="4">HSOK</strain>
    </source>
</reference>
<feature type="coiled-coil region" evidence="1">
    <location>
        <begin position="654"/>
        <end position="681"/>
    </location>
</feature>
<dbReference type="AlphaFoldDB" id="A0A3P9HX99"/>
<feature type="compositionally biased region" description="Low complexity" evidence="2">
    <location>
        <begin position="158"/>
        <end position="169"/>
    </location>
</feature>
<feature type="compositionally biased region" description="Low complexity" evidence="2">
    <location>
        <begin position="119"/>
        <end position="142"/>
    </location>
</feature>
<keyword evidence="1" id="KW-0175">Coiled coil</keyword>
<evidence type="ECO:0000256" key="3">
    <source>
        <dbReference type="SAM" id="Phobius"/>
    </source>
</evidence>
<feature type="compositionally biased region" description="Gly residues" evidence="2">
    <location>
        <begin position="84"/>
        <end position="118"/>
    </location>
</feature>
<feature type="compositionally biased region" description="Polar residues" evidence="2">
    <location>
        <begin position="34"/>
        <end position="46"/>
    </location>
</feature>
<dbReference type="Proteomes" id="UP000265200">
    <property type="component" value="Chromosome 15"/>
</dbReference>
<protein>
    <recommendedName>
        <fullName evidence="6">COHA1</fullName>
    </recommendedName>
</protein>
<evidence type="ECO:0000256" key="2">
    <source>
        <dbReference type="SAM" id="MobiDB-lite"/>
    </source>
</evidence>
<keyword evidence="3" id="KW-0472">Membrane</keyword>
<evidence type="ECO:0008006" key="6">
    <source>
        <dbReference type="Google" id="ProtNLM"/>
    </source>
</evidence>
<evidence type="ECO:0000313" key="5">
    <source>
        <dbReference type="Proteomes" id="UP000265200"/>
    </source>
</evidence>
<organism evidence="4 5">
    <name type="scientific">Oryzias latipes</name>
    <name type="common">Japanese rice fish</name>
    <name type="synonym">Japanese killifish</name>
    <dbReference type="NCBI Taxonomy" id="8090"/>
    <lineage>
        <taxon>Eukaryota</taxon>
        <taxon>Metazoa</taxon>
        <taxon>Chordata</taxon>
        <taxon>Craniata</taxon>
        <taxon>Vertebrata</taxon>
        <taxon>Euteleostomi</taxon>
        <taxon>Actinopterygii</taxon>
        <taxon>Neopterygii</taxon>
        <taxon>Teleostei</taxon>
        <taxon>Neoteleostei</taxon>
        <taxon>Acanthomorphata</taxon>
        <taxon>Ovalentaria</taxon>
        <taxon>Atherinomorphae</taxon>
        <taxon>Beloniformes</taxon>
        <taxon>Adrianichthyidae</taxon>
        <taxon>Oryziinae</taxon>
        <taxon>Oryzias</taxon>
    </lineage>
</organism>
<feature type="compositionally biased region" description="Basic and acidic residues" evidence="2">
    <location>
        <begin position="191"/>
        <end position="202"/>
    </location>
</feature>
<evidence type="ECO:0000256" key="1">
    <source>
        <dbReference type="SAM" id="Coils"/>
    </source>
</evidence>
<reference evidence="4 5" key="2">
    <citation type="submission" date="2017-04" db="EMBL/GenBank/DDBJ databases">
        <title>CpG methylation of centromeres and impact of large insertions on vertebrate speciation.</title>
        <authorList>
            <person name="Ichikawa K."/>
            <person name="Yoshimura J."/>
            <person name="Morishita S."/>
        </authorList>
    </citation>
    <scope>NUCLEOTIDE SEQUENCE</scope>
    <source>
        <strain evidence="4 5">HSOK</strain>
    </source>
</reference>